<dbReference type="PRINTS" id="PR00419">
    <property type="entry name" value="ADXRDTASE"/>
</dbReference>
<dbReference type="AlphaFoldDB" id="A0A254NAH4"/>
<dbReference type="OrthoDB" id="9803192at2"/>
<dbReference type="RefSeq" id="WP_088485119.1">
    <property type="nucleotide sequence ID" value="NZ_JBCNLH010000003.1"/>
</dbReference>
<dbReference type="InterPro" id="IPR036188">
    <property type="entry name" value="FAD/NAD-bd_sf"/>
</dbReference>
<reference evidence="3 4" key="1">
    <citation type="journal article" date="2007" name="Int. J. Syst. Evol. Microbiol.">
        <title>Description of Pelomonas aquatica sp. nov. and Pelomonas puraquae sp. nov., isolated from industrial and haemodialysis water.</title>
        <authorList>
            <person name="Gomila M."/>
            <person name="Bowien B."/>
            <person name="Falsen E."/>
            <person name="Moore E.R."/>
            <person name="Lalucat J."/>
        </authorList>
    </citation>
    <scope>NUCLEOTIDE SEQUENCE [LARGE SCALE GENOMIC DNA]</scope>
    <source>
        <strain evidence="3 4">CCUG 52769</strain>
    </source>
</reference>
<comment type="caution">
    <text evidence="3">The sequence shown here is derived from an EMBL/GenBank/DDBJ whole genome shotgun (WGS) entry which is preliminary data.</text>
</comment>
<evidence type="ECO:0000313" key="4">
    <source>
        <dbReference type="Proteomes" id="UP000197446"/>
    </source>
</evidence>
<evidence type="ECO:0000259" key="2">
    <source>
        <dbReference type="Pfam" id="PF14691"/>
    </source>
</evidence>
<dbReference type="EMBL" id="NISI01000010">
    <property type="protein sequence ID" value="OWR02143.1"/>
    <property type="molecule type" value="Genomic_DNA"/>
</dbReference>
<dbReference type="InterPro" id="IPR028261">
    <property type="entry name" value="DPD_II"/>
</dbReference>
<dbReference type="GO" id="GO:0016491">
    <property type="term" value="F:oxidoreductase activity"/>
    <property type="evidence" value="ECO:0007669"/>
    <property type="project" value="InterPro"/>
</dbReference>
<dbReference type="InterPro" id="IPR009051">
    <property type="entry name" value="Helical_ferredxn"/>
</dbReference>
<dbReference type="PANTHER" id="PTHR42783:SF3">
    <property type="entry name" value="GLUTAMATE SYNTHASE [NADPH] SMALL CHAIN-RELATED"/>
    <property type="match status" value="1"/>
</dbReference>
<keyword evidence="4" id="KW-1185">Reference proteome</keyword>
<proteinExistence type="predicted"/>
<dbReference type="Pfam" id="PF07992">
    <property type="entry name" value="Pyr_redox_2"/>
    <property type="match status" value="1"/>
</dbReference>
<feature type="domain" description="FAD/NAD(P)-binding" evidence="1">
    <location>
        <begin position="143"/>
        <end position="432"/>
    </location>
</feature>
<dbReference type="Pfam" id="PF14691">
    <property type="entry name" value="Fer4_20"/>
    <property type="match status" value="1"/>
</dbReference>
<dbReference type="SUPFAM" id="SSF51971">
    <property type="entry name" value="Nucleotide-binding domain"/>
    <property type="match status" value="1"/>
</dbReference>
<evidence type="ECO:0000259" key="1">
    <source>
        <dbReference type="Pfam" id="PF07992"/>
    </source>
</evidence>
<organism evidence="3 4">
    <name type="scientific">Roseateles puraquae</name>
    <dbReference type="NCBI Taxonomy" id="431059"/>
    <lineage>
        <taxon>Bacteria</taxon>
        <taxon>Pseudomonadati</taxon>
        <taxon>Pseudomonadota</taxon>
        <taxon>Betaproteobacteria</taxon>
        <taxon>Burkholderiales</taxon>
        <taxon>Sphaerotilaceae</taxon>
        <taxon>Roseateles</taxon>
    </lineage>
</organism>
<dbReference type="SUPFAM" id="SSF46548">
    <property type="entry name" value="alpha-helical ferredoxin"/>
    <property type="match status" value="1"/>
</dbReference>
<dbReference type="PANTHER" id="PTHR42783">
    <property type="entry name" value="GLUTAMATE SYNTHASE [NADPH] SMALL CHAIN"/>
    <property type="match status" value="1"/>
</dbReference>
<feature type="domain" description="Dihydroprymidine dehydrogenase" evidence="2">
    <location>
        <begin position="20"/>
        <end position="124"/>
    </location>
</feature>
<name>A0A254NAH4_9BURK</name>
<dbReference type="InterPro" id="IPR023753">
    <property type="entry name" value="FAD/NAD-binding_dom"/>
</dbReference>
<dbReference type="GO" id="GO:0051536">
    <property type="term" value="F:iron-sulfur cluster binding"/>
    <property type="evidence" value="ECO:0007669"/>
    <property type="project" value="InterPro"/>
</dbReference>
<protein>
    <submittedName>
        <fullName evidence="3">Dihydropyrimidine dehydrogenase</fullName>
    </submittedName>
</protein>
<accession>A0A254NAH4</accession>
<dbReference type="Gene3D" id="1.10.1060.10">
    <property type="entry name" value="Alpha-helical ferredoxin"/>
    <property type="match status" value="1"/>
</dbReference>
<sequence>MPVDSADLKSGRLAPADYASNFADAHPPLNRTQALIEAERCYYCFDAPCQTACPTGIDIPAFIQRVAQDNVRGAADAILTANPLGGMCARVCPTEVLCEQACVRNTNESKPVEIGLLQRFAVEGYFAKPGKPLFERAQPTGRRVAVVGAGPAGLAAAHGLAWRGHDVTLFDAAPKLGGLNEYGLATYKVAGGFAQREIDWLLSIGGITPRLNCRLGRDITLDGLLATHDAVFLGLGLQGVNALGIAEPELPGLRDAVDFIAELRQSAPEIVPVGRRVVVIGGGMTAVDAAVQSKLLGAEQVTMVYRRGPESLSASLHEQHWAQTHGVTIRCWARPVAVEAEGGVLRGMRFAATRLEQGRLVDTGEQFVIEADLVLRAIGQTYRADAAGSTLALSHGRIQTDDDGQTSLPRVWAGGDCRAGGRDLTVEAVEHGKRAAQAIDRALGLGVARHFDKEASHG</sequence>
<gene>
    <name evidence="3" type="ORF">CDO81_20590</name>
</gene>
<dbReference type="Gene3D" id="3.50.50.60">
    <property type="entry name" value="FAD/NAD(P)-binding domain"/>
    <property type="match status" value="2"/>
</dbReference>
<dbReference type="Proteomes" id="UP000197446">
    <property type="component" value="Unassembled WGS sequence"/>
</dbReference>
<evidence type="ECO:0000313" key="3">
    <source>
        <dbReference type="EMBL" id="OWR02143.1"/>
    </source>
</evidence>